<reference evidence="12" key="1">
    <citation type="submission" date="2016-10" db="EMBL/GenBank/DDBJ databases">
        <authorList>
            <person name="Varghese N."/>
        </authorList>
    </citation>
    <scope>NUCLEOTIDE SEQUENCE [LARGE SCALE GENOMIC DNA]</scope>
    <source>
        <strain evidence="12">DSM 20639</strain>
    </source>
</reference>
<protein>
    <submittedName>
        <fullName evidence="11">D-methionine transport system permease protein</fullName>
    </submittedName>
    <submittedName>
        <fullName evidence="10">Methionine ABC transporter permease</fullName>
    </submittedName>
</protein>
<dbReference type="InterPro" id="IPR035906">
    <property type="entry name" value="MetI-like_sf"/>
</dbReference>
<feature type="transmembrane region" description="Helical" evidence="8">
    <location>
        <begin position="71"/>
        <end position="89"/>
    </location>
</feature>
<dbReference type="EMBL" id="FNAU01000004">
    <property type="protein sequence ID" value="SDE24902.1"/>
    <property type="molecule type" value="Genomic_DNA"/>
</dbReference>
<keyword evidence="5 8" id="KW-0812">Transmembrane</keyword>
<feature type="transmembrane region" description="Helical" evidence="8">
    <location>
        <begin position="199"/>
        <end position="217"/>
    </location>
</feature>
<evidence type="ECO:0000313" key="11">
    <source>
        <dbReference type="EMBL" id="SDE24902.1"/>
    </source>
</evidence>
<dbReference type="SUPFAM" id="SSF161098">
    <property type="entry name" value="MetI-like"/>
    <property type="match status" value="1"/>
</dbReference>
<evidence type="ECO:0000256" key="7">
    <source>
        <dbReference type="ARBA" id="ARBA00023136"/>
    </source>
</evidence>
<dbReference type="FunFam" id="1.10.3720.10:FF:000002">
    <property type="entry name" value="D-methionine ABC transporter permease MetI"/>
    <property type="match status" value="1"/>
</dbReference>
<keyword evidence="6 8" id="KW-1133">Transmembrane helix</keyword>
<evidence type="ECO:0000259" key="9">
    <source>
        <dbReference type="PROSITE" id="PS50928"/>
    </source>
</evidence>
<dbReference type="InterPro" id="IPR051322">
    <property type="entry name" value="AA_ABC_Transporter_Permease"/>
</dbReference>
<accession>A0A0K9EVC6</accession>
<keyword evidence="4" id="KW-1003">Cell membrane</keyword>
<dbReference type="RefSeq" id="WP_049618964.1">
    <property type="nucleotide sequence ID" value="NZ_FNAU01000004.1"/>
</dbReference>
<evidence type="ECO:0000256" key="5">
    <source>
        <dbReference type="ARBA" id="ARBA00022692"/>
    </source>
</evidence>
<evidence type="ECO:0000256" key="3">
    <source>
        <dbReference type="ARBA" id="ARBA00022448"/>
    </source>
</evidence>
<dbReference type="GO" id="GO:0005886">
    <property type="term" value="C:plasma membrane"/>
    <property type="evidence" value="ECO:0007669"/>
    <property type="project" value="UniProtKB-SubCell"/>
</dbReference>
<feature type="transmembrane region" description="Helical" evidence="8">
    <location>
        <begin position="20"/>
        <end position="50"/>
    </location>
</feature>
<keyword evidence="7 8" id="KW-0472">Membrane</keyword>
<dbReference type="PROSITE" id="PS50928">
    <property type="entry name" value="ABC_TM1"/>
    <property type="match status" value="1"/>
</dbReference>
<evidence type="ECO:0000256" key="8">
    <source>
        <dbReference type="RuleBase" id="RU363032"/>
    </source>
</evidence>
<dbReference type="GO" id="GO:0048473">
    <property type="term" value="P:D-methionine transmembrane transport"/>
    <property type="evidence" value="ECO:0007669"/>
    <property type="project" value="TreeGrafter"/>
</dbReference>
<proteinExistence type="inferred from homology"/>
<dbReference type="Proteomes" id="UP001273799">
    <property type="component" value="Unassembled WGS sequence"/>
</dbReference>
<evidence type="ECO:0000256" key="4">
    <source>
        <dbReference type="ARBA" id="ARBA00022475"/>
    </source>
</evidence>
<dbReference type="STRING" id="1657.ACU20_01570"/>
<dbReference type="Proteomes" id="UP000182744">
    <property type="component" value="Unassembled WGS sequence"/>
</dbReference>
<sequence length="227" mass="24486">MHDFLVSIIPNVMARLPEFYQAIIDTIVMTVWSGVISFLLGLIFGIVLVVTKPGGILQNAPLYQFTDKVTNIFRSIPFIVLLTAVMPLSRLIMGTAIGVEGAIVPLVFGCTPFFTRQVESALSQVDPGLVEAAQAMGKSAPDIIWNVYLKESIAPLARATTITTISLIGLTAMAGAVGAGGLGNFAIQYGHDRNMLDVTWVTVLVLILMVSIVQIIGNRIARKNTWN</sequence>
<comment type="subcellular location">
    <subcellularLocation>
        <location evidence="1 8">Cell membrane</location>
        <topology evidence="1 8">Multi-pass membrane protein</topology>
    </subcellularLocation>
</comment>
<evidence type="ECO:0000256" key="1">
    <source>
        <dbReference type="ARBA" id="ARBA00004651"/>
    </source>
</evidence>
<comment type="similarity">
    <text evidence="2">Belongs to the binding-protein-dependent transport system permease family. CysTW subfamily.</text>
</comment>
<reference evidence="11" key="2">
    <citation type="submission" date="2016-10" db="EMBL/GenBank/DDBJ databases">
        <authorList>
            <person name="de Groot N.N."/>
        </authorList>
    </citation>
    <scope>NUCLEOTIDE SEQUENCE [LARGE SCALE GENOMIC DNA]</scope>
    <source>
        <strain evidence="11">DSM 20639</strain>
    </source>
</reference>
<gene>
    <name evidence="10" type="ORF">R6G71_05860</name>
    <name evidence="11" type="ORF">SAMN05421878_104118</name>
</gene>
<organism evidence="11 12">
    <name type="scientific">Actinobaculum suis</name>
    <dbReference type="NCBI Taxonomy" id="1657"/>
    <lineage>
        <taxon>Bacteria</taxon>
        <taxon>Bacillati</taxon>
        <taxon>Actinomycetota</taxon>
        <taxon>Actinomycetes</taxon>
        <taxon>Actinomycetales</taxon>
        <taxon>Actinomycetaceae</taxon>
        <taxon>Actinobaculum</taxon>
    </lineage>
</organism>
<evidence type="ECO:0000313" key="10">
    <source>
        <dbReference type="EMBL" id="MDY5153573.1"/>
    </source>
</evidence>
<evidence type="ECO:0000256" key="6">
    <source>
        <dbReference type="ARBA" id="ARBA00022989"/>
    </source>
</evidence>
<evidence type="ECO:0000313" key="12">
    <source>
        <dbReference type="Proteomes" id="UP000182744"/>
    </source>
</evidence>
<dbReference type="PANTHER" id="PTHR30450:SF1">
    <property type="entry name" value="D-METHIONINE TRANSPORT SYSTEM PERMEASE PROTEIN METI-RELATED"/>
    <property type="match status" value="1"/>
</dbReference>
<keyword evidence="3 8" id="KW-0813">Transport</keyword>
<dbReference type="EMBL" id="JAWNFU010000003">
    <property type="protein sequence ID" value="MDY5153573.1"/>
    <property type="molecule type" value="Genomic_DNA"/>
</dbReference>
<feature type="transmembrane region" description="Helical" evidence="8">
    <location>
        <begin position="95"/>
        <end position="114"/>
    </location>
</feature>
<dbReference type="InterPro" id="IPR000515">
    <property type="entry name" value="MetI-like"/>
</dbReference>
<dbReference type="PATRIC" id="fig|1657.3.peg.126"/>
<dbReference type="PANTHER" id="PTHR30450">
    <property type="entry name" value="ABC TRANSPORTER PERMEASE"/>
    <property type="match status" value="1"/>
</dbReference>
<dbReference type="Pfam" id="PF00528">
    <property type="entry name" value="BPD_transp_1"/>
    <property type="match status" value="1"/>
</dbReference>
<evidence type="ECO:0000256" key="2">
    <source>
        <dbReference type="ARBA" id="ARBA00007069"/>
    </source>
</evidence>
<name>A0A0K9EVC6_9ACTO</name>
<dbReference type="CDD" id="cd06261">
    <property type="entry name" value="TM_PBP2"/>
    <property type="match status" value="1"/>
</dbReference>
<dbReference type="Gene3D" id="1.10.3720.10">
    <property type="entry name" value="MetI-like"/>
    <property type="match status" value="1"/>
</dbReference>
<feature type="domain" description="ABC transmembrane type-1" evidence="9">
    <location>
        <begin position="23"/>
        <end position="217"/>
    </location>
</feature>
<feature type="transmembrane region" description="Helical" evidence="8">
    <location>
        <begin position="165"/>
        <end position="187"/>
    </location>
</feature>
<reference evidence="10" key="3">
    <citation type="submission" date="2023-10" db="EMBL/GenBank/DDBJ databases">
        <title>Whole Genome based description of the genera Actinobaculum and Actinotignum reveals a complex phylogenetic relationship within the species included in the genus Actinotignum.</title>
        <authorList>
            <person name="Jensen C.S."/>
            <person name="Dargis R."/>
            <person name="Kemp M."/>
            <person name="Christensen J.J."/>
        </authorList>
    </citation>
    <scope>NUCLEOTIDE SEQUENCE</scope>
    <source>
        <strain evidence="10">Actinobaculum_suis_CCUG19206T</strain>
    </source>
</reference>
<keyword evidence="12" id="KW-1185">Reference proteome</keyword>
<dbReference type="AlphaFoldDB" id="A0A0K9EVC6"/>